<organism evidence="3 4">
    <name type="scientific">Trichoderma asperellum (strain ATCC 204424 / CBS 433.97 / NBRC 101777)</name>
    <dbReference type="NCBI Taxonomy" id="1042311"/>
    <lineage>
        <taxon>Eukaryota</taxon>
        <taxon>Fungi</taxon>
        <taxon>Dikarya</taxon>
        <taxon>Ascomycota</taxon>
        <taxon>Pezizomycotina</taxon>
        <taxon>Sordariomycetes</taxon>
        <taxon>Hypocreomycetidae</taxon>
        <taxon>Hypocreales</taxon>
        <taxon>Hypocreaceae</taxon>
        <taxon>Trichoderma</taxon>
    </lineage>
</organism>
<protein>
    <submittedName>
        <fullName evidence="3">Uncharacterized protein</fullName>
    </submittedName>
</protein>
<feature type="region of interest" description="Disordered" evidence="1">
    <location>
        <begin position="1"/>
        <end position="21"/>
    </location>
</feature>
<feature type="compositionally biased region" description="Basic residues" evidence="1">
    <location>
        <begin position="11"/>
        <end position="21"/>
    </location>
</feature>
<keyword evidence="4" id="KW-1185">Reference proteome</keyword>
<evidence type="ECO:0000256" key="2">
    <source>
        <dbReference type="SAM" id="Phobius"/>
    </source>
</evidence>
<gene>
    <name evidence="3" type="ORF">M441DRAFT_430328</name>
</gene>
<reference evidence="3 4" key="1">
    <citation type="submission" date="2016-07" db="EMBL/GenBank/DDBJ databases">
        <title>Multiple horizontal gene transfer events from other fungi enriched the ability of initially mycotrophic Trichoderma (Ascomycota) to feed on dead plant biomass.</title>
        <authorList>
            <consortium name="DOE Joint Genome Institute"/>
            <person name="Aerts A."/>
            <person name="Atanasova L."/>
            <person name="Chenthamara K."/>
            <person name="Zhang J."/>
            <person name="Grujic M."/>
            <person name="Henrissat B."/>
            <person name="Kuo A."/>
            <person name="Salamov A."/>
            <person name="Lipzen A."/>
            <person name="Labutti K."/>
            <person name="Barry K."/>
            <person name="Miao Y."/>
            <person name="Rahimi M.J."/>
            <person name="Shen Q."/>
            <person name="Grigoriev I.V."/>
            <person name="Kubicek C.P."/>
            <person name="Druzhinina I.S."/>
        </authorList>
    </citation>
    <scope>NUCLEOTIDE SEQUENCE [LARGE SCALE GENOMIC DNA]</scope>
    <source>
        <strain evidence="3 4">CBS 433.97</strain>
    </source>
</reference>
<evidence type="ECO:0000313" key="3">
    <source>
        <dbReference type="EMBL" id="PTB40281.1"/>
    </source>
</evidence>
<proteinExistence type="predicted"/>
<dbReference type="AlphaFoldDB" id="A0A2T3Z634"/>
<evidence type="ECO:0000313" key="4">
    <source>
        <dbReference type="Proteomes" id="UP000240493"/>
    </source>
</evidence>
<evidence type="ECO:0000256" key="1">
    <source>
        <dbReference type="SAM" id="MobiDB-lite"/>
    </source>
</evidence>
<feature type="compositionally biased region" description="Polar residues" evidence="1">
    <location>
        <begin position="1"/>
        <end position="10"/>
    </location>
</feature>
<keyword evidence="2" id="KW-1133">Transmembrane helix</keyword>
<sequence>MHQHLVPTSQRVRRLDHRKTTRGALRTRIEETKRKSQEILLEKFQKSCYCTTASSNKRSARYTRQPLVDDLLSSTLSLSHHRRSFSSGGNTVALSSPPPSLVPVFARFYFYFYFFLFSALPLKHCRSP</sequence>
<dbReference type="EMBL" id="KZ679263">
    <property type="protein sequence ID" value="PTB40281.1"/>
    <property type="molecule type" value="Genomic_DNA"/>
</dbReference>
<name>A0A2T3Z634_TRIA4</name>
<dbReference type="Proteomes" id="UP000240493">
    <property type="component" value="Unassembled WGS sequence"/>
</dbReference>
<keyword evidence="2" id="KW-0472">Membrane</keyword>
<keyword evidence="2" id="KW-0812">Transmembrane</keyword>
<feature type="transmembrane region" description="Helical" evidence="2">
    <location>
        <begin position="104"/>
        <end position="122"/>
    </location>
</feature>
<accession>A0A2T3Z634</accession>